<evidence type="ECO:0000313" key="3">
    <source>
        <dbReference type="EnsemblPlants" id="AUR62037569-RA:cds"/>
    </source>
</evidence>
<sequence length="195" mass="21952">MWHGGVFQNLDNGELVYINGKGRTFNVDPDHLCGFYLLELVMKCGKYKDRVKGFMYLVPGLSLKGGLRRVDDDDSMRELIDISINNRDVEEYVVHDVDSDAGEGVGAGDQGLHAGEGRAGEELDVGEGLEQELERGEEVQGLDDLEVEEREEILDEELQFESETEDEEYTLARQRVKDTTPKLLDNARKSQKEAV</sequence>
<dbReference type="InterPro" id="IPR058594">
    <property type="entry name" value="PB1-like_dom_pln"/>
</dbReference>
<feature type="domain" description="PB1-like" evidence="2">
    <location>
        <begin position="1"/>
        <end position="95"/>
    </location>
</feature>
<accession>A0A803MYZ2</accession>
<dbReference type="EnsemblPlants" id="AUR62037569-RA">
    <property type="protein sequence ID" value="AUR62037569-RA:cds"/>
    <property type="gene ID" value="AUR62037569"/>
</dbReference>
<feature type="compositionally biased region" description="Acidic residues" evidence="1">
    <location>
        <begin position="156"/>
        <end position="169"/>
    </location>
</feature>
<protein>
    <recommendedName>
        <fullName evidence="2">PB1-like domain-containing protein</fullName>
    </recommendedName>
</protein>
<feature type="region of interest" description="Disordered" evidence="1">
    <location>
        <begin position="156"/>
        <end position="195"/>
    </location>
</feature>
<evidence type="ECO:0000313" key="4">
    <source>
        <dbReference type="Proteomes" id="UP000596660"/>
    </source>
</evidence>
<dbReference type="AlphaFoldDB" id="A0A803MYZ2"/>
<reference evidence="3" key="2">
    <citation type="submission" date="2021-03" db="UniProtKB">
        <authorList>
            <consortium name="EnsemblPlants"/>
        </authorList>
    </citation>
    <scope>IDENTIFICATION</scope>
</reference>
<evidence type="ECO:0000259" key="2">
    <source>
        <dbReference type="Pfam" id="PF26130"/>
    </source>
</evidence>
<evidence type="ECO:0000256" key="1">
    <source>
        <dbReference type="SAM" id="MobiDB-lite"/>
    </source>
</evidence>
<name>A0A803MYZ2_CHEQI</name>
<feature type="region of interest" description="Disordered" evidence="1">
    <location>
        <begin position="99"/>
        <end position="120"/>
    </location>
</feature>
<proteinExistence type="predicted"/>
<dbReference type="Pfam" id="PF26130">
    <property type="entry name" value="PB1-like"/>
    <property type="match status" value="1"/>
</dbReference>
<feature type="compositionally biased region" description="Basic and acidic residues" evidence="1">
    <location>
        <begin position="175"/>
        <end position="195"/>
    </location>
</feature>
<keyword evidence="4" id="KW-1185">Reference proteome</keyword>
<reference evidence="3" key="1">
    <citation type="journal article" date="2017" name="Nature">
        <title>The genome of Chenopodium quinoa.</title>
        <authorList>
            <person name="Jarvis D.E."/>
            <person name="Ho Y.S."/>
            <person name="Lightfoot D.J."/>
            <person name="Schmoeckel S.M."/>
            <person name="Li B."/>
            <person name="Borm T.J.A."/>
            <person name="Ohyanagi H."/>
            <person name="Mineta K."/>
            <person name="Michell C.T."/>
            <person name="Saber N."/>
            <person name="Kharbatia N.M."/>
            <person name="Rupper R.R."/>
            <person name="Sharp A.R."/>
            <person name="Dally N."/>
            <person name="Boughton B.A."/>
            <person name="Woo Y.H."/>
            <person name="Gao G."/>
            <person name="Schijlen E.G.W.M."/>
            <person name="Guo X."/>
            <person name="Momin A.A."/>
            <person name="Negrao S."/>
            <person name="Al-Babili S."/>
            <person name="Gehring C."/>
            <person name="Roessner U."/>
            <person name="Jung C."/>
            <person name="Murphy K."/>
            <person name="Arold S.T."/>
            <person name="Gojobori T."/>
            <person name="van der Linden C.G."/>
            <person name="van Loo E.N."/>
            <person name="Jellen E.N."/>
            <person name="Maughan P.J."/>
            <person name="Tester M."/>
        </authorList>
    </citation>
    <scope>NUCLEOTIDE SEQUENCE [LARGE SCALE GENOMIC DNA]</scope>
    <source>
        <strain evidence="3">cv. PI 614886</strain>
    </source>
</reference>
<dbReference type="Gramene" id="AUR62037569-RA">
    <property type="protein sequence ID" value="AUR62037569-RA:cds"/>
    <property type="gene ID" value="AUR62037569"/>
</dbReference>
<dbReference type="Proteomes" id="UP000596660">
    <property type="component" value="Unplaced"/>
</dbReference>
<organism evidence="3 4">
    <name type="scientific">Chenopodium quinoa</name>
    <name type="common">Quinoa</name>
    <dbReference type="NCBI Taxonomy" id="63459"/>
    <lineage>
        <taxon>Eukaryota</taxon>
        <taxon>Viridiplantae</taxon>
        <taxon>Streptophyta</taxon>
        <taxon>Embryophyta</taxon>
        <taxon>Tracheophyta</taxon>
        <taxon>Spermatophyta</taxon>
        <taxon>Magnoliopsida</taxon>
        <taxon>eudicotyledons</taxon>
        <taxon>Gunneridae</taxon>
        <taxon>Pentapetalae</taxon>
        <taxon>Caryophyllales</taxon>
        <taxon>Chenopodiaceae</taxon>
        <taxon>Chenopodioideae</taxon>
        <taxon>Atripliceae</taxon>
        <taxon>Chenopodium</taxon>
    </lineage>
</organism>